<dbReference type="STRING" id="126957.T1JEH8"/>
<dbReference type="eggNOG" id="KOG1311">
    <property type="taxonomic scope" value="Eukaryota"/>
</dbReference>
<evidence type="ECO:0000313" key="3">
    <source>
        <dbReference type="Proteomes" id="UP000014500"/>
    </source>
</evidence>
<dbReference type="EnsemblMetazoa" id="SMAR012224-RA">
    <property type="protein sequence ID" value="SMAR012224-PA"/>
    <property type="gene ID" value="SMAR012224"/>
</dbReference>
<keyword evidence="3" id="KW-1185">Reference proteome</keyword>
<dbReference type="PhylomeDB" id="T1JEH8"/>
<organism evidence="2 3">
    <name type="scientific">Strigamia maritima</name>
    <name type="common">European centipede</name>
    <name type="synonym">Geophilus maritimus</name>
    <dbReference type="NCBI Taxonomy" id="126957"/>
    <lineage>
        <taxon>Eukaryota</taxon>
        <taxon>Metazoa</taxon>
        <taxon>Ecdysozoa</taxon>
        <taxon>Arthropoda</taxon>
        <taxon>Myriapoda</taxon>
        <taxon>Chilopoda</taxon>
        <taxon>Pleurostigmophora</taxon>
        <taxon>Geophilomorpha</taxon>
        <taxon>Linotaeniidae</taxon>
        <taxon>Strigamia</taxon>
    </lineage>
</organism>
<dbReference type="HOGENOM" id="CLU_2064400_0_0_1"/>
<feature type="transmembrane region" description="Helical" evidence="1">
    <location>
        <begin position="40"/>
        <end position="62"/>
    </location>
</feature>
<reference evidence="3" key="1">
    <citation type="submission" date="2011-05" db="EMBL/GenBank/DDBJ databases">
        <authorList>
            <person name="Richards S.R."/>
            <person name="Qu J."/>
            <person name="Jiang H."/>
            <person name="Jhangiani S.N."/>
            <person name="Agravi P."/>
            <person name="Goodspeed R."/>
            <person name="Gross S."/>
            <person name="Mandapat C."/>
            <person name="Jackson L."/>
            <person name="Mathew T."/>
            <person name="Pu L."/>
            <person name="Thornton R."/>
            <person name="Saada N."/>
            <person name="Wilczek-Boney K.B."/>
            <person name="Lee S."/>
            <person name="Kovar C."/>
            <person name="Wu Y."/>
            <person name="Scherer S.E."/>
            <person name="Worley K.C."/>
            <person name="Muzny D.M."/>
            <person name="Gibbs R."/>
        </authorList>
    </citation>
    <scope>NUCLEOTIDE SEQUENCE</scope>
    <source>
        <strain evidence="3">Brora</strain>
    </source>
</reference>
<evidence type="ECO:0000256" key="1">
    <source>
        <dbReference type="SAM" id="Phobius"/>
    </source>
</evidence>
<feature type="transmembrane region" description="Helical" evidence="1">
    <location>
        <begin position="98"/>
        <end position="118"/>
    </location>
</feature>
<feature type="transmembrane region" description="Helical" evidence="1">
    <location>
        <begin position="12"/>
        <end position="34"/>
    </location>
</feature>
<dbReference type="Proteomes" id="UP000014500">
    <property type="component" value="Unassembled WGS sequence"/>
</dbReference>
<dbReference type="EMBL" id="JH432117">
    <property type="status" value="NOT_ANNOTATED_CDS"/>
    <property type="molecule type" value="Genomic_DNA"/>
</dbReference>
<keyword evidence="1" id="KW-1133">Transmembrane helix</keyword>
<keyword evidence="1" id="KW-0472">Membrane</keyword>
<keyword evidence="1" id="KW-0812">Transmembrane</keyword>
<reference evidence="2" key="2">
    <citation type="submission" date="2015-02" db="UniProtKB">
        <authorList>
            <consortium name="EnsemblMetazoa"/>
        </authorList>
    </citation>
    <scope>IDENTIFICATION</scope>
</reference>
<name>T1JEH8_STRMM</name>
<evidence type="ECO:0000313" key="2">
    <source>
        <dbReference type="EnsemblMetazoa" id="SMAR012224-PA"/>
    </source>
</evidence>
<accession>T1JEH8</accession>
<protein>
    <submittedName>
        <fullName evidence="2">Uncharacterized protein</fullName>
    </submittedName>
</protein>
<proteinExistence type="predicted"/>
<sequence length="119" mass="13571">MVVFRGDPCGIICMFLTYLAVGYADYVVIRWIIILTMSTSLWGAINAILFNIIVFLLVMAHLRAVLTDPGIIPLPTNSLDFSDMHSEGKILLQEKARLIRLIFFFFFFSEVKIIKIVIL</sequence>
<dbReference type="AlphaFoldDB" id="T1JEH8"/>